<protein>
    <recommendedName>
        <fullName evidence="4">Response regulatory domain-containing protein</fullName>
    </recommendedName>
</protein>
<feature type="region of interest" description="Disordered" evidence="1">
    <location>
        <begin position="1"/>
        <end position="39"/>
    </location>
</feature>
<comment type="caution">
    <text evidence="2">The sequence shown here is derived from an EMBL/GenBank/DDBJ whole genome shotgun (WGS) entry which is preliminary data.</text>
</comment>
<evidence type="ECO:0000313" key="3">
    <source>
        <dbReference type="Proteomes" id="UP001589834"/>
    </source>
</evidence>
<dbReference type="EMBL" id="JBHLTN010000038">
    <property type="protein sequence ID" value="MFC0594143.1"/>
    <property type="molecule type" value="Genomic_DNA"/>
</dbReference>
<sequence>MGLSWFSDAQNRAAAPPAAGRLTPEAPAAAHASDADAQGPSWQDMVRQLGEEVATSLNTATEQLTRLNRLEPGLVRSLMPIQDAVERARQAGMAAQHVLRLCEDPPPQRREVLNLADVAHAALTARSDWLRRRRITVRKGFSAALVYADSSLLYQLIDELLLWVGQLGADIAVSVESSQSTGRPRLQVVSHRAPATAPPNVWRGVRWVLWHQLARMLDAQTELDLKEQHVRISVSLRAATPEQIGRAAEEQVEPSSVSAGIAGCRVLIVSDNAQRRAQCLQALAGYGLIMDSAEDTHHARQQALQRLPDAVVYDASVAPRDVAVLRAQLLENSGTPAAFIEIQDQAGIADFQASTVGAEFTGHVSAAALNQALGPALVFELCRVL</sequence>
<dbReference type="InterPro" id="IPR011006">
    <property type="entry name" value="CheY-like_superfamily"/>
</dbReference>
<dbReference type="SUPFAM" id="SSF52172">
    <property type="entry name" value="CheY-like"/>
    <property type="match status" value="1"/>
</dbReference>
<evidence type="ECO:0008006" key="4">
    <source>
        <dbReference type="Google" id="ProtNLM"/>
    </source>
</evidence>
<reference evidence="2 3" key="1">
    <citation type="submission" date="2024-09" db="EMBL/GenBank/DDBJ databases">
        <authorList>
            <person name="Sun Q."/>
            <person name="Mori K."/>
        </authorList>
    </citation>
    <scope>NUCLEOTIDE SEQUENCE [LARGE SCALE GENOMIC DNA]</scope>
    <source>
        <strain evidence="2 3">NCAIM B.02336</strain>
    </source>
</reference>
<evidence type="ECO:0000313" key="2">
    <source>
        <dbReference type="EMBL" id="MFC0594143.1"/>
    </source>
</evidence>
<organism evidence="2 3">
    <name type="scientific">Ottowia pentelensis</name>
    <dbReference type="NCBI Taxonomy" id="511108"/>
    <lineage>
        <taxon>Bacteria</taxon>
        <taxon>Pseudomonadati</taxon>
        <taxon>Pseudomonadota</taxon>
        <taxon>Betaproteobacteria</taxon>
        <taxon>Burkholderiales</taxon>
        <taxon>Comamonadaceae</taxon>
        <taxon>Ottowia</taxon>
    </lineage>
</organism>
<accession>A0ABV6PYM6</accession>
<evidence type="ECO:0000256" key="1">
    <source>
        <dbReference type="SAM" id="MobiDB-lite"/>
    </source>
</evidence>
<gene>
    <name evidence="2" type="ORF">ACFFGG_16460</name>
</gene>
<dbReference type="RefSeq" id="WP_377484683.1">
    <property type="nucleotide sequence ID" value="NZ_JBHLTN010000038.1"/>
</dbReference>
<dbReference type="Proteomes" id="UP001589834">
    <property type="component" value="Unassembled WGS sequence"/>
</dbReference>
<keyword evidence="3" id="KW-1185">Reference proteome</keyword>
<name>A0ABV6PYM6_9BURK</name>
<proteinExistence type="predicted"/>
<feature type="compositionally biased region" description="Low complexity" evidence="1">
    <location>
        <begin position="26"/>
        <end position="37"/>
    </location>
</feature>